<dbReference type="SUPFAM" id="SSF56436">
    <property type="entry name" value="C-type lectin-like"/>
    <property type="match status" value="1"/>
</dbReference>
<accession>A0ABS2CTF4</accession>
<dbReference type="Proteomes" id="UP000759529">
    <property type="component" value="Unassembled WGS sequence"/>
</dbReference>
<evidence type="ECO:0000313" key="2">
    <source>
        <dbReference type="EMBL" id="MBM6498247.1"/>
    </source>
</evidence>
<dbReference type="InterPro" id="IPR042095">
    <property type="entry name" value="SUMF_sf"/>
</dbReference>
<organism evidence="2 3">
    <name type="scientific">Flavobacterium macrobrachii</name>
    <dbReference type="NCBI Taxonomy" id="591204"/>
    <lineage>
        <taxon>Bacteria</taxon>
        <taxon>Pseudomonadati</taxon>
        <taxon>Bacteroidota</taxon>
        <taxon>Flavobacteriia</taxon>
        <taxon>Flavobacteriales</taxon>
        <taxon>Flavobacteriaceae</taxon>
        <taxon>Flavobacterium</taxon>
    </lineage>
</organism>
<gene>
    <name evidence="2" type="ORF">H9X54_002895</name>
</gene>
<reference evidence="2 3" key="1">
    <citation type="submission" date="2021-02" db="EMBL/GenBank/DDBJ databases">
        <authorList>
            <person name="Jung H.S."/>
            <person name="Chun B.H."/>
            <person name="Jeon C.O."/>
        </authorList>
    </citation>
    <scope>NUCLEOTIDE SEQUENCE [LARGE SCALE GENOMIC DNA]</scope>
    <source>
        <strain evidence="2 3">LMG 25203</strain>
    </source>
</reference>
<feature type="domain" description="Sulfatase-modifying factor enzyme-like" evidence="1">
    <location>
        <begin position="289"/>
        <end position="462"/>
    </location>
</feature>
<name>A0ABS2CTF4_9FLAO</name>
<dbReference type="Pfam" id="PF03781">
    <property type="entry name" value="FGE-sulfatase"/>
    <property type="match status" value="1"/>
</dbReference>
<comment type="caution">
    <text evidence="2">The sequence shown here is derived from an EMBL/GenBank/DDBJ whole genome shotgun (WGS) entry which is preliminary data.</text>
</comment>
<dbReference type="RefSeq" id="WP_187657924.1">
    <property type="nucleotide sequence ID" value="NZ_JACSOD020000407.1"/>
</dbReference>
<dbReference type="InterPro" id="IPR016187">
    <property type="entry name" value="CTDL_fold"/>
</dbReference>
<sequence length="602" mass="62880">MKKCLLYKILFIAVFLFGNFLSYSNNITVSNCTLTGQNTSAGANNTANFSLVQFDLSWENSWRLSVAPANWDAAWVFVKFQVGASDPAFTGVSSSGTTITVSSTANLRVGMPVRVTAGTGAFAVTTVISSINNATQFVVSAAPTTALSNASIICLRIWEHARLNNTGHTAPSGSTIDAGLLTPGSAFDPVTNPVLGVFMYRSTIGGGINTFTNTQLRWNYGANGITDNMVVRVQVFAVEMVHVPGGVNFNVGGGGGSSAFTSTTINTAIANTLPSGTGSLGGQAGGYPTGQTAPNANWPNGYNAFYCMKYEIGQGQYRDFLNTLTYSQQATRTAVAPNSVAGTGALNNFFRNGLDVQTPGNATTRVPAVYGCNLNGNTTYNEAADGEWIACNYITWMDGCAYMDWAGLRPMTELEFEKACRGNLPAVSGEYAWGNASIHATNYGPLTNSGAANELPNAPSTTNGNAAYSTTSNIPGSLQGPLRVGIFATGSSNRVTSGATYYGIMEMSGNAAESVVGIAAVEGRAFTGVHGDGALSNAGNATTANWPGLTSGEVTAATGTAGRGGDWSSASTLMVISDRNWFQNPNSARNYPWGFRGVRSVQ</sequence>
<evidence type="ECO:0000313" key="3">
    <source>
        <dbReference type="Proteomes" id="UP000759529"/>
    </source>
</evidence>
<proteinExistence type="predicted"/>
<keyword evidence="3" id="KW-1185">Reference proteome</keyword>
<dbReference type="EMBL" id="JACSOD020000407">
    <property type="protein sequence ID" value="MBM6498247.1"/>
    <property type="molecule type" value="Genomic_DNA"/>
</dbReference>
<dbReference type="Gene3D" id="3.90.1580.10">
    <property type="entry name" value="paralog of FGE (formylglycine-generating enzyme)"/>
    <property type="match status" value="1"/>
</dbReference>
<evidence type="ECO:0000259" key="1">
    <source>
        <dbReference type="Pfam" id="PF03781"/>
    </source>
</evidence>
<protein>
    <submittedName>
        <fullName evidence="2">SUMF1/EgtB/PvdO family nonheme iron enzyme</fullName>
    </submittedName>
</protein>
<dbReference type="InterPro" id="IPR005532">
    <property type="entry name" value="SUMF_dom"/>
</dbReference>